<comment type="caution">
    <text evidence="2">The sequence shown here is derived from an EMBL/GenBank/DDBJ whole genome shotgun (WGS) entry which is preliminary data.</text>
</comment>
<accession>L9XUL1</accession>
<protein>
    <recommendedName>
        <fullName evidence="1">DUF7344 domain-containing protein</fullName>
    </recommendedName>
</protein>
<name>L9XUL1_9EURY</name>
<feature type="domain" description="DUF7344" evidence="1">
    <location>
        <begin position="15"/>
        <end position="50"/>
    </location>
</feature>
<dbReference type="RefSeq" id="WP_008421142.1">
    <property type="nucleotide sequence ID" value="NZ_AOIA01000033.1"/>
</dbReference>
<gene>
    <name evidence="2" type="ORF">C492_05275</name>
</gene>
<reference evidence="2 3" key="1">
    <citation type="journal article" date="2014" name="PLoS Genet.">
        <title>Phylogenetically driven sequencing of extremely halophilic archaea reveals strategies for static and dynamic osmo-response.</title>
        <authorList>
            <person name="Becker E.A."/>
            <person name="Seitzer P.M."/>
            <person name="Tritt A."/>
            <person name="Larsen D."/>
            <person name="Krusor M."/>
            <person name="Yao A.I."/>
            <person name="Wu D."/>
            <person name="Madern D."/>
            <person name="Eisen J.A."/>
            <person name="Darling A.E."/>
            <person name="Facciotti M.T."/>
        </authorList>
    </citation>
    <scope>NUCLEOTIDE SEQUENCE [LARGE SCALE GENOMIC DNA]</scope>
    <source>
        <strain evidence="2 3">DSM 18795</strain>
    </source>
</reference>
<evidence type="ECO:0000313" key="3">
    <source>
        <dbReference type="Proteomes" id="UP000011531"/>
    </source>
</evidence>
<dbReference type="STRING" id="1227498.C492_05275"/>
<keyword evidence="3" id="KW-1185">Reference proteome</keyword>
<sequence>MIAGATAADGGRIAGEGAYERARITLHHSVLPRLDDHGLLEFDPAGGRVRDVDVPAAVYGVLGVGE</sequence>
<dbReference type="InterPro" id="IPR055768">
    <property type="entry name" value="DUF7344"/>
</dbReference>
<dbReference type="Pfam" id="PF24035">
    <property type="entry name" value="DUF7344"/>
    <property type="match status" value="1"/>
</dbReference>
<proteinExistence type="predicted"/>
<evidence type="ECO:0000313" key="2">
    <source>
        <dbReference type="EMBL" id="ELY64313.1"/>
    </source>
</evidence>
<organism evidence="2 3">
    <name type="scientific">Natronococcus jeotgali DSM 18795</name>
    <dbReference type="NCBI Taxonomy" id="1227498"/>
    <lineage>
        <taxon>Archaea</taxon>
        <taxon>Methanobacteriati</taxon>
        <taxon>Methanobacteriota</taxon>
        <taxon>Stenosarchaea group</taxon>
        <taxon>Halobacteria</taxon>
        <taxon>Halobacteriales</taxon>
        <taxon>Natrialbaceae</taxon>
        <taxon>Natronococcus</taxon>
    </lineage>
</organism>
<dbReference type="Proteomes" id="UP000011531">
    <property type="component" value="Unassembled WGS sequence"/>
</dbReference>
<evidence type="ECO:0000259" key="1">
    <source>
        <dbReference type="Pfam" id="PF24035"/>
    </source>
</evidence>
<dbReference type="EMBL" id="AOIA01000033">
    <property type="protein sequence ID" value="ELY64313.1"/>
    <property type="molecule type" value="Genomic_DNA"/>
</dbReference>
<dbReference type="AlphaFoldDB" id="L9XUL1"/>